<feature type="transmembrane region" description="Helical" evidence="7">
    <location>
        <begin position="60"/>
        <end position="81"/>
    </location>
</feature>
<dbReference type="EC" id="1.6.5.3" evidence="8"/>
<evidence type="ECO:0000256" key="3">
    <source>
        <dbReference type="ARBA" id="ARBA00022448"/>
    </source>
</evidence>
<gene>
    <name evidence="8" type="ORF">MNBD_PLANCTO02-3156</name>
</gene>
<evidence type="ECO:0000313" key="8">
    <source>
        <dbReference type="EMBL" id="VAX39767.1"/>
    </source>
</evidence>
<name>A0A3B1E7K7_9ZZZZ</name>
<dbReference type="PANTHER" id="PTHR11058">
    <property type="entry name" value="NADH-UBIQUINONE OXIDOREDUCTASE CHAIN 3"/>
    <property type="match status" value="1"/>
</dbReference>
<dbReference type="InterPro" id="IPR038430">
    <property type="entry name" value="NDAH_ubi_oxred_su3_sf"/>
</dbReference>
<evidence type="ECO:0000256" key="6">
    <source>
        <dbReference type="ARBA" id="ARBA00023136"/>
    </source>
</evidence>
<evidence type="ECO:0000256" key="1">
    <source>
        <dbReference type="ARBA" id="ARBA00004370"/>
    </source>
</evidence>
<comment type="similarity">
    <text evidence="2">Belongs to the complex I subunit 3 family.</text>
</comment>
<dbReference type="PANTHER" id="PTHR11058:SF9">
    <property type="entry name" value="NADH-UBIQUINONE OXIDOREDUCTASE CHAIN 3"/>
    <property type="match status" value="1"/>
</dbReference>
<keyword evidence="6 7" id="KW-0472">Membrane</keyword>
<organism evidence="8">
    <name type="scientific">hydrothermal vent metagenome</name>
    <dbReference type="NCBI Taxonomy" id="652676"/>
    <lineage>
        <taxon>unclassified sequences</taxon>
        <taxon>metagenomes</taxon>
        <taxon>ecological metagenomes</taxon>
    </lineage>
</organism>
<dbReference type="GO" id="GO:0008137">
    <property type="term" value="F:NADH dehydrogenase (ubiquinone) activity"/>
    <property type="evidence" value="ECO:0007669"/>
    <property type="project" value="InterPro"/>
</dbReference>
<keyword evidence="5 7" id="KW-1133">Transmembrane helix</keyword>
<sequence>MAELVGHFLILALIIIGFLIVPLLVGRLVRPNLPTEEKDAIYECGEPTIGTSYIQFDLRFYVVALLFIIFDVEIAFFFPWAKIYGQATQLADTRLEETHIGAVLTPDDQTTRNSFSIRFNSAVSGTCSEAPKENRENKKLAITLQGLLPKEKGPYQIRFTSGALAGKMYRVARYHDSKKLVTLRESLPQIPKQGVEFVIDNYKKRVYAGKASQLYWTSGTNKGEHSSIVSYNAKTETLTLTEPLPNPVQKSDAFAIADPARLLLTEKILSQPPGSVSAEDAISASTGFKLAVVGFLDILVFFAVLLVGFAYVWMRGDLDWVRAVAERARQNSPVPPALANKK</sequence>
<dbReference type="Gene3D" id="1.20.58.1610">
    <property type="entry name" value="NADH:ubiquinone/plastoquinone oxidoreductase, chain 3"/>
    <property type="match status" value="2"/>
</dbReference>
<dbReference type="InterPro" id="IPR000440">
    <property type="entry name" value="NADH_UbQ/plastoQ_OxRdtase_su3"/>
</dbReference>
<protein>
    <submittedName>
        <fullName evidence="8">NADH ubiquinone oxidoreductase chain A</fullName>
        <ecNumber evidence="8">1.6.5.3</ecNumber>
    </submittedName>
</protein>
<evidence type="ECO:0000256" key="5">
    <source>
        <dbReference type="ARBA" id="ARBA00022989"/>
    </source>
</evidence>
<keyword evidence="3" id="KW-0813">Transport</keyword>
<dbReference type="EMBL" id="UOGL01000368">
    <property type="protein sequence ID" value="VAX39767.1"/>
    <property type="molecule type" value="Genomic_DNA"/>
</dbReference>
<dbReference type="AlphaFoldDB" id="A0A3B1E7K7"/>
<comment type="subcellular location">
    <subcellularLocation>
        <location evidence="1">Membrane</location>
    </subcellularLocation>
</comment>
<evidence type="ECO:0000256" key="4">
    <source>
        <dbReference type="ARBA" id="ARBA00022692"/>
    </source>
</evidence>
<keyword evidence="8" id="KW-0560">Oxidoreductase</keyword>
<evidence type="ECO:0000256" key="2">
    <source>
        <dbReference type="ARBA" id="ARBA00008472"/>
    </source>
</evidence>
<dbReference type="GO" id="GO:0016491">
    <property type="term" value="F:oxidoreductase activity"/>
    <property type="evidence" value="ECO:0007669"/>
    <property type="project" value="UniProtKB-KW"/>
</dbReference>
<dbReference type="GO" id="GO:0030964">
    <property type="term" value="C:NADH dehydrogenase complex"/>
    <property type="evidence" value="ECO:0007669"/>
    <property type="project" value="TreeGrafter"/>
</dbReference>
<proteinExistence type="inferred from homology"/>
<dbReference type="Pfam" id="PF00507">
    <property type="entry name" value="Oxidored_q4"/>
    <property type="match status" value="2"/>
</dbReference>
<feature type="transmembrane region" description="Helical" evidence="7">
    <location>
        <begin position="6"/>
        <end position="25"/>
    </location>
</feature>
<reference evidence="8" key="1">
    <citation type="submission" date="2018-06" db="EMBL/GenBank/DDBJ databases">
        <authorList>
            <person name="Zhirakovskaya E."/>
        </authorList>
    </citation>
    <scope>NUCLEOTIDE SEQUENCE</scope>
</reference>
<evidence type="ECO:0000256" key="7">
    <source>
        <dbReference type="SAM" id="Phobius"/>
    </source>
</evidence>
<accession>A0A3B1E7K7</accession>
<keyword evidence="8" id="KW-0830">Ubiquinone</keyword>
<feature type="transmembrane region" description="Helical" evidence="7">
    <location>
        <begin position="290"/>
        <end position="313"/>
    </location>
</feature>
<keyword evidence="4 7" id="KW-0812">Transmembrane</keyword>